<gene>
    <name evidence="1" type="ORF">METZ01_LOCUS96245</name>
</gene>
<sequence length="89" mass="10593">MKDDESSDIWHDTIMQEQLGDVLSDAFIYGGELMEERSVPHDFDIMHCHVYATFKDERKAILFQLKYPQVRPSEKIRREEYAKDLNWVG</sequence>
<protein>
    <submittedName>
        <fullName evidence="1">Uncharacterized protein</fullName>
    </submittedName>
</protein>
<evidence type="ECO:0000313" key="1">
    <source>
        <dbReference type="EMBL" id="SVA43391.1"/>
    </source>
</evidence>
<accession>A0A381VTK7</accession>
<dbReference type="AlphaFoldDB" id="A0A381VTK7"/>
<reference evidence="1" key="1">
    <citation type="submission" date="2018-05" db="EMBL/GenBank/DDBJ databases">
        <authorList>
            <person name="Lanie J.A."/>
            <person name="Ng W.-L."/>
            <person name="Kazmierczak K.M."/>
            <person name="Andrzejewski T.M."/>
            <person name="Davidsen T.M."/>
            <person name="Wayne K.J."/>
            <person name="Tettelin H."/>
            <person name="Glass J.I."/>
            <person name="Rusch D."/>
            <person name="Podicherti R."/>
            <person name="Tsui H.-C.T."/>
            <person name="Winkler M.E."/>
        </authorList>
    </citation>
    <scope>NUCLEOTIDE SEQUENCE</scope>
</reference>
<organism evidence="1">
    <name type="scientific">marine metagenome</name>
    <dbReference type="NCBI Taxonomy" id="408172"/>
    <lineage>
        <taxon>unclassified sequences</taxon>
        <taxon>metagenomes</taxon>
        <taxon>ecological metagenomes</taxon>
    </lineage>
</organism>
<proteinExistence type="predicted"/>
<name>A0A381VTK7_9ZZZZ</name>
<dbReference type="EMBL" id="UINC01009686">
    <property type="protein sequence ID" value="SVA43391.1"/>
    <property type="molecule type" value="Genomic_DNA"/>
</dbReference>